<evidence type="ECO:0000256" key="1">
    <source>
        <dbReference type="ARBA" id="ARBA00022441"/>
    </source>
</evidence>
<evidence type="ECO:0008006" key="5">
    <source>
        <dbReference type="Google" id="ProtNLM"/>
    </source>
</evidence>
<dbReference type="EMBL" id="WJXA01000005">
    <property type="protein sequence ID" value="KAF7143655.1"/>
    <property type="molecule type" value="Genomic_DNA"/>
</dbReference>
<dbReference type="SUPFAM" id="SSF117281">
    <property type="entry name" value="Kelch motif"/>
    <property type="match status" value="1"/>
</dbReference>
<accession>A0A834GZR5</accession>
<evidence type="ECO:0000313" key="4">
    <source>
        <dbReference type="Proteomes" id="UP000626092"/>
    </source>
</evidence>
<keyword evidence="4" id="KW-1185">Reference proteome</keyword>
<gene>
    <name evidence="3" type="ORF">RHSIM_Rhsim05G0014400</name>
</gene>
<evidence type="ECO:0000256" key="2">
    <source>
        <dbReference type="ARBA" id="ARBA00022737"/>
    </source>
</evidence>
<dbReference type="Gene3D" id="2.120.10.80">
    <property type="entry name" value="Kelch-type beta propeller"/>
    <property type="match status" value="1"/>
</dbReference>
<dbReference type="OrthoDB" id="45365at2759"/>
<evidence type="ECO:0000313" key="3">
    <source>
        <dbReference type="EMBL" id="KAF7143655.1"/>
    </source>
</evidence>
<dbReference type="Proteomes" id="UP000626092">
    <property type="component" value="Unassembled WGS sequence"/>
</dbReference>
<keyword evidence="1" id="KW-0880">Kelch repeat</keyword>
<comment type="caution">
    <text evidence="3">The sequence shown here is derived from an EMBL/GenBank/DDBJ whole genome shotgun (WGS) entry which is preliminary data.</text>
</comment>
<proteinExistence type="predicted"/>
<protein>
    <recommendedName>
        <fullName evidence="5">Galactose oxidase/kelch repeat superfamily protein</fullName>
    </recommendedName>
</protein>
<organism evidence="3 4">
    <name type="scientific">Rhododendron simsii</name>
    <name type="common">Sims's rhododendron</name>
    <dbReference type="NCBI Taxonomy" id="118357"/>
    <lineage>
        <taxon>Eukaryota</taxon>
        <taxon>Viridiplantae</taxon>
        <taxon>Streptophyta</taxon>
        <taxon>Embryophyta</taxon>
        <taxon>Tracheophyta</taxon>
        <taxon>Spermatophyta</taxon>
        <taxon>Magnoliopsida</taxon>
        <taxon>eudicotyledons</taxon>
        <taxon>Gunneridae</taxon>
        <taxon>Pentapetalae</taxon>
        <taxon>asterids</taxon>
        <taxon>Ericales</taxon>
        <taxon>Ericaceae</taxon>
        <taxon>Ericoideae</taxon>
        <taxon>Rhodoreae</taxon>
        <taxon>Rhododendron</taxon>
    </lineage>
</organism>
<dbReference type="PANTHER" id="PTHR46344">
    <property type="entry name" value="OS02G0202900 PROTEIN"/>
    <property type="match status" value="1"/>
</dbReference>
<dbReference type="AlphaFoldDB" id="A0A834GZR5"/>
<keyword evidence="2" id="KW-0677">Repeat</keyword>
<name>A0A834GZR5_RHOSS</name>
<reference evidence="3" key="1">
    <citation type="submission" date="2019-11" db="EMBL/GenBank/DDBJ databases">
        <authorList>
            <person name="Liu Y."/>
            <person name="Hou J."/>
            <person name="Li T.-Q."/>
            <person name="Guan C.-H."/>
            <person name="Wu X."/>
            <person name="Wu H.-Z."/>
            <person name="Ling F."/>
            <person name="Zhang R."/>
            <person name="Shi X.-G."/>
            <person name="Ren J.-P."/>
            <person name="Chen E.-F."/>
            <person name="Sun J.-M."/>
        </authorList>
    </citation>
    <scope>NUCLEOTIDE SEQUENCE</scope>
    <source>
        <strain evidence="3">Adult_tree_wgs_1</strain>
        <tissue evidence="3">Leaves</tissue>
    </source>
</reference>
<dbReference type="PANTHER" id="PTHR46344:SF19">
    <property type="entry name" value="F-BOX DOMAIN-CONTAINING PROTEIN"/>
    <property type="match status" value="1"/>
</dbReference>
<dbReference type="InterPro" id="IPR015915">
    <property type="entry name" value="Kelch-typ_b-propeller"/>
</dbReference>
<sequence>MGSSVRLRKKRSRSRPSLKKEKEICPCLLAWGVGDGPLVCCFNLDEKGKWKRNFCQSCCAELFGGQVEDKGKEKEKPGMRVITPAKSRFTPNFGTSVVMGTVVYVLGGAFVDPENKKRCLFSPKVLCFNINRPEWGWIEASEMLSPRFKPKAVAFEGKIYVFGGNNITFGRMTKKAEATPGGPWAEVFDPVINKWEPLPPPPESTNFLTSDLWPSPVVVAYGGPLEGKMILLSWFNYMYRVNCKTWEKFRLPSSLPLSSNLISDGNSTLYWTSYFTFYTYNLMTKVCDSGDIEGYDVKKYRFDSDTPEPTLLHMGGEHFCFLTLKEDLPGGRTKVRCAKFRVSLQGGFQASLVCRESYIVDLPLDEDLIYGFVL</sequence>